<name>A0A0C2WFW9_AMAMK</name>
<organism evidence="1 2">
    <name type="scientific">Amanita muscaria (strain Koide BX008)</name>
    <dbReference type="NCBI Taxonomy" id="946122"/>
    <lineage>
        <taxon>Eukaryota</taxon>
        <taxon>Fungi</taxon>
        <taxon>Dikarya</taxon>
        <taxon>Basidiomycota</taxon>
        <taxon>Agaricomycotina</taxon>
        <taxon>Agaricomycetes</taxon>
        <taxon>Agaricomycetidae</taxon>
        <taxon>Agaricales</taxon>
        <taxon>Pluteineae</taxon>
        <taxon>Amanitaceae</taxon>
        <taxon>Amanita</taxon>
    </lineage>
</organism>
<dbReference type="EMBL" id="KN818300">
    <property type="protein sequence ID" value="KIL60332.1"/>
    <property type="molecule type" value="Genomic_DNA"/>
</dbReference>
<evidence type="ECO:0000313" key="2">
    <source>
        <dbReference type="Proteomes" id="UP000054549"/>
    </source>
</evidence>
<sequence length="189" mass="20502">MDIHFLNFILSGIILTVSFTDLAYNFTLSAWNTTLPNVNETGVPLVLGQNGASTGMSFQITSTYASYPYNDFPSMSINNGSLRAYLPSGFWMTNATAPRSGSPLGWVSSTLYSRPAETVFSVVHAPAGRLPMLAASGREDLWSLCPFQGFRGQTSIVYDVEKDDGIPPSSIGFDVRDCYAVEIYVIAAV</sequence>
<keyword evidence="2" id="KW-1185">Reference proteome</keyword>
<evidence type="ECO:0000313" key="1">
    <source>
        <dbReference type="EMBL" id="KIL60332.1"/>
    </source>
</evidence>
<dbReference type="OrthoDB" id="2844016at2759"/>
<accession>A0A0C2WFW9</accession>
<dbReference type="STRING" id="946122.A0A0C2WFW9"/>
<dbReference type="HOGENOM" id="CLU_111198_0_0_1"/>
<dbReference type="InParanoid" id="A0A0C2WFW9"/>
<gene>
    <name evidence="1" type="ORF">M378DRAFT_187793</name>
</gene>
<proteinExistence type="predicted"/>
<dbReference type="Proteomes" id="UP000054549">
    <property type="component" value="Unassembled WGS sequence"/>
</dbReference>
<dbReference type="AlphaFoldDB" id="A0A0C2WFW9"/>
<reference evidence="1 2" key="1">
    <citation type="submission" date="2014-04" db="EMBL/GenBank/DDBJ databases">
        <title>Evolutionary Origins and Diversification of the Mycorrhizal Mutualists.</title>
        <authorList>
            <consortium name="DOE Joint Genome Institute"/>
            <consortium name="Mycorrhizal Genomics Consortium"/>
            <person name="Kohler A."/>
            <person name="Kuo A."/>
            <person name="Nagy L.G."/>
            <person name="Floudas D."/>
            <person name="Copeland A."/>
            <person name="Barry K.W."/>
            <person name="Cichocki N."/>
            <person name="Veneault-Fourrey C."/>
            <person name="LaButti K."/>
            <person name="Lindquist E.A."/>
            <person name="Lipzen A."/>
            <person name="Lundell T."/>
            <person name="Morin E."/>
            <person name="Murat C."/>
            <person name="Riley R."/>
            <person name="Ohm R."/>
            <person name="Sun H."/>
            <person name="Tunlid A."/>
            <person name="Henrissat B."/>
            <person name="Grigoriev I.V."/>
            <person name="Hibbett D.S."/>
            <person name="Martin F."/>
        </authorList>
    </citation>
    <scope>NUCLEOTIDE SEQUENCE [LARGE SCALE GENOMIC DNA]</scope>
    <source>
        <strain evidence="1 2">Koide BX008</strain>
    </source>
</reference>
<protein>
    <submittedName>
        <fullName evidence="1">Uncharacterized protein</fullName>
    </submittedName>
</protein>